<dbReference type="Gene3D" id="3.40.50.11900">
    <property type="match status" value="1"/>
</dbReference>
<reference evidence="5" key="1">
    <citation type="submission" date="2017-03" db="EMBL/GenBank/DDBJ databases">
        <authorList>
            <consortium name="AG Boll"/>
        </authorList>
    </citation>
    <scope>NUCLEOTIDE SEQUENCE [LARGE SCALE GENOMIC DNA]</scope>
    <source>
        <strain evidence="5">Chol</strain>
    </source>
</reference>
<keyword evidence="2" id="KW-0479">Metal-binding</keyword>
<name>A0A7Z7HSI7_9PROT</name>
<evidence type="ECO:0000256" key="3">
    <source>
        <dbReference type="ARBA" id="ARBA00023004"/>
    </source>
</evidence>
<keyword evidence="6" id="KW-1185">Reference proteome</keyword>
<organism evidence="5 6">
    <name type="scientific">Sterolibacterium denitrificans</name>
    <dbReference type="NCBI Taxonomy" id="157592"/>
    <lineage>
        <taxon>Bacteria</taxon>
        <taxon>Pseudomonadati</taxon>
        <taxon>Pseudomonadota</taxon>
        <taxon>Betaproteobacteria</taxon>
        <taxon>Nitrosomonadales</taxon>
        <taxon>Sterolibacteriaceae</taxon>
        <taxon>Sterolibacterium</taxon>
    </lineage>
</organism>
<sequence>MSGTAAKALHPTEPLQCWPKAKALREQYYRDYAEAKTRGGIRWAGSAWTLDALPSALGRDVYPLTGEPYAASIAHDRNFNLAAQNAVEAAGFARDLCSYMRSYWGSIYLNRYLDGQPFPKPDFNFQTTICCSHAKWYQHAAELEGTPVRFIDVSVGPYGELTAARLQYVVDQALDSIPWLEQVSGRRFDDALFIEAVQNEMRSTALWAEICCLNRARPAPLDEKTMFSLYVMATLHKSSRWCADFYQELRDEVADRVARGIAAVPQERCRLISDTQPPWAFLKLYRYLEEFGAVSVGSLYTFGLEGIWEDKPDGTWGPRTTPMALGLPMNTREEVMRLYCDWNLSKPQWQHFYDPRLKTAMMQRIVREWQVDGVILHLNRGCEGLSLGIMENRLGLVQAGIPVMTYEGNMGDEREFDYERTRNRIDAFMEMLGRKHEFVATAGDA</sequence>
<keyword evidence="4" id="KW-0411">Iron-sulfur</keyword>
<dbReference type="EMBL" id="LT837803">
    <property type="protein sequence ID" value="SMB27503.1"/>
    <property type="molecule type" value="Genomic_DNA"/>
</dbReference>
<evidence type="ECO:0000256" key="1">
    <source>
        <dbReference type="ARBA" id="ARBA00005806"/>
    </source>
</evidence>
<dbReference type="GO" id="GO:0051536">
    <property type="term" value="F:iron-sulfur cluster binding"/>
    <property type="evidence" value="ECO:0007669"/>
    <property type="project" value="UniProtKB-KW"/>
</dbReference>
<evidence type="ECO:0000256" key="2">
    <source>
        <dbReference type="ARBA" id="ARBA00022723"/>
    </source>
</evidence>
<dbReference type="PANTHER" id="PTHR30548">
    <property type="entry name" value="2-HYDROXYGLUTARYL-COA DEHYDRATASE, D-COMPONENT-RELATED"/>
    <property type="match status" value="1"/>
</dbReference>
<dbReference type="InterPro" id="IPR010327">
    <property type="entry name" value="FldB/FldC_alpha/beta"/>
</dbReference>
<dbReference type="Proteomes" id="UP000242886">
    <property type="component" value="Chromosome SDENCHOL"/>
</dbReference>
<dbReference type="NCBIfam" id="TIGR03191">
    <property type="entry name" value="benz_CoA_bzdO"/>
    <property type="match status" value="1"/>
</dbReference>
<evidence type="ECO:0000256" key="4">
    <source>
        <dbReference type="ARBA" id="ARBA00023014"/>
    </source>
</evidence>
<dbReference type="RefSeq" id="WP_154716905.1">
    <property type="nucleotide sequence ID" value="NZ_LT837803.1"/>
</dbReference>
<dbReference type="PANTHER" id="PTHR30548:SF4">
    <property type="entry name" value="SUBUNIT OF OXYGEN-SENSITIVE 2-HYDROXYISOCAPROYL-COA DEHYDRATASE"/>
    <property type="match status" value="1"/>
</dbReference>
<comment type="similarity">
    <text evidence="1">Belongs to the FldB/FldC dehydratase alpha/beta subunit family.</text>
</comment>
<gene>
    <name evidence="5" type="primary">bcrB/bzdO</name>
    <name evidence="5" type="ORF">SDENCHOL_20397</name>
</gene>
<accession>A0A7Z7HSI7</accession>
<evidence type="ECO:0000313" key="6">
    <source>
        <dbReference type="Proteomes" id="UP000242886"/>
    </source>
</evidence>
<proteinExistence type="inferred from homology"/>
<keyword evidence="3" id="KW-0408">Iron</keyword>
<evidence type="ECO:0000313" key="5">
    <source>
        <dbReference type="EMBL" id="SMB27503.1"/>
    </source>
</evidence>
<dbReference type="InterPro" id="IPR017604">
    <property type="entry name" value="Benzoyl-CoA_Rdtase_bzd_osu"/>
</dbReference>
<protein>
    <submittedName>
        <fullName evidence="5">Benzoyl CoA reductase subunit</fullName>
    </submittedName>
</protein>
<dbReference type="Pfam" id="PF06050">
    <property type="entry name" value="HGD-D"/>
    <property type="match status" value="1"/>
</dbReference>
<dbReference type="GO" id="GO:0046872">
    <property type="term" value="F:metal ion binding"/>
    <property type="evidence" value="ECO:0007669"/>
    <property type="project" value="UniProtKB-KW"/>
</dbReference>
<dbReference type="AlphaFoldDB" id="A0A7Z7HSI7"/>